<feature type="compositionally biased region" description="Polar residues" evidence="1">
    <location>
        <begin position="1589"/>
        <end position="1600"/>
    </location>
</feature>
<feature type="region of interest" description="Disordered" evidence="1">
    <location>
        <begin position="124"/>
        <end position="150"/>
    </location>
</feature>
<feature type="compositionally biased region" description="Polar residues" evidence="1">
    <location>
        <begin position="1677"/>
        <end position="1691"/>
    </location>
</feature>
<feature type="compositionally biased region" description="Low complexity" evidence="1">
    <location>
        <begin position="2181"/>
        <end position="2190"/>
    </location>
</feature>
<keyword evidence="4" id="KW-1185">Reference proteome</keyword>
<feature type="compositionally biased region" description="Low complexity" evidence="1">
    <location>
        <begin position="2162"/>
        <end position="2171"/>
    </location>
</feature>
<feature type="compositionally biased region" description="Pro residues" evidence="1">
    <location>
        <begin position="1918"/>
        <end position="1938"/>
    </location>
</feature>
<feature type="compositionally biased region" description="Basic and acidic residues" evidence="1">
    <location>
        <begin position="2105"/>
        <end position="2115"/>
    </location>
</feature>
<feature type="region of interest" description="Disordered" evidence="1">
    <location>
        <begin position="1549"/>
        <end position="1573"/>
    </location>
</feature>
<gene>
    <name evidence="3" type="ORF">V865_004362</name>
</gene>
<feature type="compositionally biased region" description="Acidic residues" evidence="1">
    <location>
        <begin position="1554"/>
        <end position="1566"/>
    </location>
</feature>
<feature type="region of interest" description="Disordered" evidence="1">
    <location>
        <begin position="1792"/>
        <end position="1823"/>
    </location>
</feature>
<sequence>MLAFALIYLSYFLSLFIVPYFLTLFFSIHFQSVEFGEYCFPTIDSEGEEATVGDIQDPSHQDSPSSSEEDDEGEVEGYKVEFQVFMDDYRGSQSASLDINNDVLQPNMVAANNQHSPLIMPSRIPDALNLPQPSDGPSIRPSQHVSTPTSSLPPQAFYPYMVNPQGALIPPIILYHMYPFCNMPEDYFKKLYEQCRQQLIMLALSNDDPPTQRVKMIFGETHRPFRLARKEKESSRKVNRYYPYRRRSMNERSRLRQGIKGWPYSLERLWGFQFKYKSNRRTKNLPVLKTSDILFEQLFPENLLRKKRLESPPPPFPSILNNAYAPIPSSTPNSTFLHPPKIGITQPSAKALGKRPCRDWDYENEENSGIGTKQTRRCTVEAELRVKSPSLHKLKSIEFIITKPPTVLPDKRRYSQRRSPSPPLGRQAGSRKKRRLTDNHFLEMSHLPNEEDRKENEEEEEKMNAPCTPPRNRESTPKLSNTPGEEEEAELLVTPPQPSSNVVGEEVQVVSPILEGESLPSTPQTQSEVESNAVQVPRRRKDRPAPLVLGGSLNPAEDTPAPSPTRGGPRATSLQQQPQIIRRNTLPHFMAPSLDGYTHSPTTAMFLDGPANMAGGEVESEAEDESGQGKRKWKPNKLRRLMTHLPYLQPTSPSPATNFLHSQRHALVQHIHELLAEKPVIPEAVSVVPPPFKQPDPQDPPLPISPLSSDSPNAKRALNPFDLKPWPRELPKQDPASVCYTYEALRTIPELTRFKWAKETDYARVLREKFHHRFLMHKWEKEEREAKEEYGEMGDFMRALQDMSDDDALAVEPSSGGRKKLRRTQSSTSIFGENAQAGPSKRTRSNSRPSTPTFALGSPFQGDIGNIIASEYVFVSPSIVPASVIEIVGSPLSHKDPPPAGIPLPSSKRPTPHLTPVTTAIPPPAPPTNPIPPITSSSSIEIPSEPVQESRGLELSTHTSSSTPSPHDNANIERQETIFISPSSESTVEAKDVPLKIAEKENIAPEESIPGSENNSEEVEDDENVEKDTHNDSVTPLSSQEEQGDESRSEEIGLTCAATSIVELQNDTQNRIAPSEVEPKDNDKTSISSISKSDSSPSPANTSIIGSQGLETSSTNPKIAQESVLRAAMTEESTQMKFTFSFPTSSQSTSTPNQTAPTPSVVPAPPSPKPQATVIESSEIGFDAPFPNAPKSTFDFLTRPVPPTPLNPSSAISRAIDRATSSSRLARGKARSHGGAIRGGLGGLWAAHAARTANKVDPPKVTKKTDDGGEMERQLETALKEGGTEMQDQDISEVMEEEQDESMEVVPSDIQGSSRPTSAFFPLLASSYSTVHDQRVLPSQHQSFEIVRRQPRPPQPLSIFERRRNASAPSEVEDEMEVDEICEAPPTYASSTPPAYTRLHVPSPTSFNRFHPIAAQSSQHQASDQPPSSISSTTNEEVEMTNEEYLSNTAAHNKWESSFARQMYMPNIVSSYLAQLAHRPPPEPARFMEDTEMQEAILIDTPTRPSFPSHPVTSNFTHDVEAPQPHFIPPTQAARVEPLPPHLQFRQPASYDADQADEDELEEAEIPDPPSSAAITNKMVRETESVRQGISSLSISNPETASLPKLPSVDIVPEPSRVDPEVKITPPLSEAPTSLRLPPSQVHIEQPVIVDAALSWTDPPASPESSTAEMTRAEDPMTTSGTPAESNSTPQPILSTSLGNVIPTPISATATSPSQDPNMSFSRPSIQPPQDPLEADLTFQNALEPRIINPLKASGHAASTNMGLRMLASIAEEKEEIDNDMIDMKAVEEVINGDEKKEESERRPSWKEKGKNKAVDVEGVQEATDNVEELTETLSYGDKELLDMLTSEPPPSWLAPQSEPTVYQDPPTTFYDQQWYDPTQAQESMSSCLHASSSTAPSLFDSNGHPVWQAPGQERLAVPPPTPAVAPPPSPPSTPPQPAVEVATEGESDFIPNARSGKQRVMAYINNTSTFRKLSSRSSSNSASPVDRSLHSMSPVLTPAQMGKIDEEIDLGNFKAKGNVKAIMPPPGFVTFPKQRSNQGSSGTSAGNFALPPAIPSSSCSAFKPVIGPSKSTLLTFPSSSPRSPEDVRDSGSWESKTSFKAAKRGSEKAQEEELQGRTDIPIVLPVFTPDLIFEDTQGPLTRMLARLPARVRRALDAAATNAQQAPTNANEVQQLGYPRSSSSSYGSYGTWTGTEPSTEPVDYSALDSLANLATANGPLQFQVISETPLFDPSIFPCKDHELPEILLRNDIAVPDT</sequence>
<feature type="region of interest" description="Disordered" evidence="1">
    <location>
        <begin position="689"/>
        <end position="714"/>
    </location>
</feature>
<feature type="compositionally biased region" description="Polar residues" evidence="1">
    <location>
        <begin position="2074"/>
        <end position="2083"/>
    </location>
</feature>
<feature type="compositionally biased region" description="Pro residues" evidence="1">
    <location>
        <begin position="1160"/>
        <end position="1169"/>
    </location>
</feature>
<feature type="region of interest" description="Disordered" evidence="1">
    <location>
        <begin position="2162"/>
        <end position="2194"/>
    </location>
</feature>
<dbReference type="RefSeq" id="XP_066084240.1">
    <property type="nucleotide sequence ID" value="XM_066228143.1"/>
</dbReference>
<feature type="compositionally biased region" description="Low complexity" evidence="1">
    <location>
        <begin position="54"/>
        <end position="66"/>
    </location>
</feature>
<feature type="compositionally biased region" description="Basic and acidic residues" evidence="1">
    <location>
        <begin position="1792"/>
        <end position="1816"/>
    </location>
</feature>
<feature type="compositionally biased region" description="Low complexity" evidence="1">
    <location>
        <begin position="1415"/>
        <end position="1435"/>
    </location>
</feature>
<dbReference type="Proteomes" id="UP001358614">
    <property type="component" value="Chromosome 1"/>
</dbReference>
<feature type="compositionally biased region" description="Low complexity" evidence="1">
    <location>
        <begin position="1085"/>
        <end position="1103"/>
    </location>
</feature>
<feature type="compositionally biased region" description="Polar residues" evidence="1">
    <location>
        <begin position="140"/>
        <end position="150"/>
    </location>
</feature>
<accession>A0AAX4KKC3</accession>
<feature type="region of interest" description="Disordered" evidence="1">
    <location>
        <begin position="1843"/>
        <end position="1944"/>
    </location>
</feature>
<feature type="region of interest" description="Disordered" evidence="1">
    <location>
        <begin position="808"/>
        <end position="857"/>
    </location>
</feature>
<feature type="region of interest" description="Disordered" evidence="1">
    <location>
        <begin position="2074"/>
        <end position="2115"/>
    </location>
</feature>
<feature type="compositionally biased region" description="Polar residues" evidence="1">
    <location>
        <begin position="519"/>
        <end position="534"/>
    </location>
</feature>
<evidence type="ECO:0000313" key="4">
    <source>
        <dbReference type="Proteomes" id="UP001358614"/>
    </source>
</evidence>
<feature type="region of interest" description="Disordered" evidence="1">
    <location>
        <begin position="1589"/>
        <end position="1614"/>
    </location>
</feature>
<evidence type="ECO:0000256" key="1">
    <source>
        <dbReference type="SAM" id="MobiDB-lite"/>
    </source>
</evidence>
<feature type="compositionally biased region" description="Low complexity" evidence="1">
    <location>
        <begin position="934"/>
        <end position="947"/>
    </location>
</feature>
<feature type="compositionally biased region" description="Basic and acidic residues" evidence="1">
    <location>
        <begin position="1257"/>
        <end position="1272"/>
    </location>
</feature>
<feature type="compositionally biased region" description="Low complexity" evidence="1">
    <location>
        <begin position="1972"/>
        <end position="1987"/>
    </location>
</feature>
<feature type="compositionally biased region" description="Polar residues" evidence="1">
    <location>
        <begin position="1858"/>
        <end position="1901"/>
    </location>
</feature>
<evidence type="ECO:0000256" key="2">
    <source>
        <dbReference type="SAM" id="Phobius"/>
    </source>
</evidence>
<dbReference type="GeneID" id="91103163"/>
<feature type="compositionally biased region" description="Pro residues" evidence="1">
    <location>
        <begin position="689"/>
        <end position="704"/>
    </location>
</feature>
<feature type="compositionally biased region" description="Basic and acidic residues" evidence="1">
    <location>
        <begin position="988"/>
        <end position="1003"/>
    </location>
</feature>
<feature type="region of interest" description="Disordered" evidence="1">
    <location>
        <begin position="894"/>
        <end position="1172"/>
    </location>
</feature>
<keyword evidence="2" id="KW-0472">Membrane</keyword>
<evidence type="ECO:0000313" key="3">
    <source>
        <dbReference type="EMBL" id="WWD06273.1"/>
    </source>
</evidence>
<feature type="compositionally biased region" description="Polar residues" evidence="1">
    <location>
        <begin position="978"/>
        <end position="987"/>
    </location>
</feature>
<feature type="compositionally biased region" description="Polar residues" evidence="1">
    <location>
        <begin position="1032"/>
        <end position="1041"/>
    </location>
</feature>
<feature type="region of interest" description="Disordered" evidence="1">
    <location>
        <begin position="1415"/>
        <end position="1438"/>
    </location>
</feature>
<feature type="region of interest" description="Disordered" evidence="1">
    <location>
        <begin position="1193"/>
        <end position="1238"/>
    </location>
</feature>
<keyword evidence="2" id="KW-1133">Transmembrane helix</keyword>
<keyword evidence="2" id="KW-0812">Transmembrane</keyword>
<feature type="compositionally biased region" description="Polar residues" evidence="1">
    <location>
        <begin position="1707"/>
        <end position="1725"/>
    </location>
</feature>
<feature type="region of interest" description="Disordered" evidence="1">
    <location>
        <begin position="1656"/>
        <end position="1691"/>
    </location>
</feature>
<feature type="compositionally biased region" description="Polar residues" evidence="1">
    <location>
        <begin position="1104"/>
        <end position="1118"/>
    </location>
</feature>
<feature type="compositionally biased region" description="Acidic residues" evidence="1">
    <location>
        <begin position="1015"/>
        <end position="1025"/>
    </location>
</feature>
<dbReference type="KEGG" id="ker:91103163"/>
<feature type="region of interest" description="Disordered" evidence="1">
    <location>
        <begin position="52"/>
        <end position="74"/>
    </location>
</feature>
<reference evidence="3 4" key="1">
    <citation type="submission" date="2024-01" db="EMBL/GenBank/DDBJ databases">
        <title>Comparative genomics of Cryptococcus and Kwoniella reveals pathogenesis evolution and contrasting modes of karyotype evolution via chromosome fusion or intercentromeric recombination.</title>
        <authorList>
            <person name="Coelho M.A."/>
            <person name="David-Palma M."/>
            <person name="Shea T."/>
            <person name="Bowers K."/>
            <person name="McGinley-Smith S."/>
            <person name="Mohammad A.W."/>
            <person name="Gnirke A."/>
            <person name="Yurkov A.M."/>
            <person name="Nowrousian M."/>
            <person name="Sun S."/>
            <person name="Cuomo C.A."/>
            <person name="Heitman J."/>
        </authorList>
    </citation>
    <scope>NUCLEOTIDE SEQUENCE [LARGE SCALE GENOMIC DNA]</scope>
    <source>
        <strain evidence="3 4">PYCC6329</strain>
    </source>
</reference>
<proteinExistence type="predicted"/>
<feature type="transmembrane region" description="Helical" evidence="2">
    <location>
        <begin position="7"/>
        <end position="30"/>
    </location>
</feature>
<feature type="compositionally biased region" description="Pro residues" evidence="1">
    <location>
        <begin position="921"/>
        <end position="933"/>
    </location>
</feature>
<name>A0AAX4KKC3_9TREE</name>
<feature type="region of interest" description="Disordered" evidence="1">
    <location>
        <begin position="1707"/>
        <end position="1728"/>
    </location>
</feature>
<feature type="compositionally biased region" description="Polar residues" evidence="1">
    <location>
        <begin position="1062"/>
        <end position="1072"/>
    </location>
</feature>
<organism evidence="3 4">
    <name type="scientific">Kwoniella europaea PYCC6329</name>
    <dbReference type="NCBI Taxonomy" id="1423913"/>
    <lineage>
        <taxon>Eukaryota</taxon>
        <taxon>Fungi</taxon>
        <taxon>Dikarya</taxon>
        <taxon>Basidiomycota</taxon>
        <taxon>Agaricomycotina</taxon>
        <taxon>Tremellomycetes</taxon>
        <taxon>Tremellales</taxon>
        <taxon>Cryptococcaceae</taxon>
        <taxon>Kwoniella</taxon>
    </lineage>
</organism>
<feature type="region of interest" description="Disordered" evidence="1">
    <location>
        <begin position="1253"/>
        <end position="1272"/>
    </location>
</feature>
<protein>
    <submittedName>
        <fullName evidence="3">Uncharacterized protein</fullName>
    </submittedName>
</protein>
<feature type="region of interest" description="Disordered" evidence="1">
    <location>
        <begin position="408"/>
        <end position="578"/>
    </location>
</feature>
<dbReference type="EMBL" id="CP144089">
    <property type="protein sequence ID" value="WWD06273.1"/>
    <property type="molecule type" value="Genomic_DNA"/>
</dbReference>
<feature type="region of interest" description="Disordered" evidence="1">
    <location>
        <begin position="1972"/>
        <end position="1992"/>
    </location>
</feature>
<feature type="compositionally biased region" description="Low complexity" evidence="1">
    <location>
        <begin position="956"/>
        <end position="967"/>
    </location>
</feature>
<feature type="compositionally biased region" description="Low complexity" evidence="1">
    <location>
        <begin position="1138"/>
        <end position="1159"/>
    </location>
</feature>
<feature type="compositionally biased region" description="Basic and acidic residues" evidence="1">
    <location>
        <begin position="436"/>
        <end position="456"/>
    </location>
</feature>